<keyword evidence="7 10" id="KW-0720">Serine protease</keyword>
<dbReference type="InterPro" id="IPR015500">
    <property type="entry name" value="Peptidase_S8_subtilisin-rel"/>
</dbReference>
<dbReference type="InterPro" id="IPR050131">
    <property type="entry name" value="Peptidase_S8_subtilisin-like"/>
</dbReference>
<name>A0ABW1A1G3_9ACTN</name>
<feature type="domain" description="Peptidase S8/S53" evidence="13">
    <location>
        <begin position="53"/>
        <end position="313"/>
    </location>
</feature>
<keyword evidence="6 10" id="KW-0378">Hydrolase</keyword>
<feature type="transmembrane region" description="Helical" evidence="11">
    <location>
        <begin position="370"/>
        <end position="392"/>
    </location>
</feature>
<protein>
    <submittedName>
        <fullName evidence="14">Type VII secretion-associated serine protease mycosin</fullName>
    </submittedName>
</protein>
<dbReference type="Gene3D" id="3.40.50.200">
    <property type="entry name" value="Peptidase S8/S53 domain"/>
    <property type="match status" value="1"/>
</dbReference>
<dbReference type="InterPro" id="IPR036852">
    <property type="entry name" value="Peptidase_S8/S53_dom_sf"/>
</dbReference>
<evidence type="ECO:0000256" key="2">
    <source>
        <dbReference type="ARBA" id="ARBA00011073"/>
    </source>
</evidence>
<evidence type="ECO:0000313" key="15">
    <source>
        <dbReference type="Proteomes" id="UP001596074"/>
    </source>
</evidence>
<dbReference type="SUPFAM" id="SSF52743">
    <property type="entry name" value="Subtilisin-like"/>
    <property type="match status" value="1"/>
</dbReference>
<comment type="caution">
    <text evidence="14">The sequence shown here is derived from an EMBL/GenBank/DDBJ whole genome shotgun (WGS) entry which is preliminary data.</text>
</comment>
<dbReference type="InterPro" id="IPR000209">
    <property type="entry name" value="Peptidase_S8/S53_dom"/>
</dbReference>
<evidence type="ECO:0000256" key="3">
    <source>
        <dbReference type="ARBA" id="ARBA00022475"/>
    </source>
</evidence>
<feature type="active site" description="Charge relay system" evidence="10">
    <location>
        <position position="265"/>
    </location>
</feature>
<keyword evidence="8 11" id="KW-1133">Transmembrane helix</keyword>
<sequence>MGRRIRRWMTVPTACLVAFPITTPALAAIPRPRSEQWWLRQWQAEKIWSLTQGQGVTVAVLDGGVNAHLPDLAGRVLPGGDMLGGGTNGLKDLDTRQHGTNIAGLIAAQGQGTGMLGIAPRSRILSIRMNNETHGSGSDKNMAAAIRSAVRQGAKVINISLAAGSDTGRVCDPEREAAVTEALQRDVIVVAGAGNNIHERNVPLQPAACPGVLAVGSLDRKGRPDLYSQPQSYVAVSAPGVEIASIREESFAPKGYIEKDLRGTSLATALVSGVVALVRSRYPQMPAREVLRRITATAEDVKPKGRDTKTGFGAVRPYEALTAQLPASAPNPVYEAWERSRRERALHPLPGRTQETIRDVVPLRTRMIQIGTAVGVLVLVGIGTATVVVLIVRRRTRTRSRPFRSDPGPAPRL</sequence>
<evidence type="ECO:0000259" key="13">
    <source>
        <dbReference type="Pfam" id="PF00082"/>
    </source>
</evidence>
<evidence type="ECO:0000256" key="4">
    <source>
        <dbReference type="ARBA" id="ARBA00022670"/>
    </source>
</evidence>
<dbReference type="InterPro" id="IPR023834">
    <property type="entry name" value="T7SS_pept_S8A_mycosin"/>
</dbReference>
<dbReference type="PANTHER" id="PTHR43806:SF11">
    <property type="entry name" value="CEREVISIN-RELATED"/>
    <property type="match status" value="1"/>
</dbReference>
<dbReference type="InterPro" id="IPR022398">
    <property type="entry name" value="Peptidase_S8_His-AS"/>
</dbReference>
<dbReference type="GO" id="GO:0008233">
    <property type="term" value="F:peptidase activity"/>
    <property type="evidence" value="ECO:0007669"/>
    <property type="project" value="UniProtKB-KW"/>
</dbReference>
<evidence type="ECO:0000256" key="5">
    <source>
        <dbReference type="ARBA" id="ARBA00022692"/>
    </source>
</evidence>
<dbReference type="Proteomes" id="UP001596074">
    <property type="component" value="Unassembled WGS sequence"/>
</dbReference>
<dbReference type="PRINTS" id="PR00723">
    <property type="entry name" value="SUBTILISIN"/>
</dbReference>
<evidence type="ECO:0000256" key="6">
    <source>
        <dbReference type="ARBA" id="ARBA00022801"/>
    </source>
</evidence>
<feature type="active site" description="Charge relay system" evidence="10">
    <location>
        <position position="62"/>
    </location>
</feature>
<evidence type="ECO:0000256" key="7">
    <source>
        <dbReference type="ARBA" id="ARBA00022825"/>
    </source>
</evidence>
<evidence type="ECO:0000256" key="11">
    <source>
        <dbReference type="SAM" id="Phobius"/>
    </source>
</evidence>
<dbReference type="PANTHER" id="PTHR43806">
    <property type="entry name" value="PEPTIDASE S8"/>
    <property type="match status" value="1"/>
</dbReference>
<keyword evidence="5 11" id="KW-0812">Transmembrane</keyword>
<keyword evidence="3" id="KW-1003">Cell membrane</keyword>
<organism evidence="14 15">
    <name type="scientific">Actinomadura rugatobispora</name>
    <dbReference type="NCBI Taxonomy" id="1994"/>
    <lineage>
        <taxon>Bacteria</taxon>
        <taxon>Bacillati</taxon>
        <taxon>Actinomycetota</taxon>
        <taxon>Actinomycetes</taxon>
        <taxon>Streptosporangiales</taxon>
        <taxon>Thermomonosporaceae</taxon>
        <taxon>Actinomadura</taxon>
    </lineage>
</organism>
<proteinExistence type="inferred from homology"/>
<gene>
    <name evidence="14" type="primary">mycP</name>
    <name evidence="14" type="ORF">ACFPZN_27405</name>
</gene>
<dbReference type="PROSITE" id="PS51892">
    <property type="entry name" value="SUBTILASE"/>
    <property type="match status" value="1"/>
</dbReference>
<feature type="signal peptide" evidence="12">
    <location>
        <begin position="1"/>
        <end position="27"/>
    </location>
</feature>
<evidence type="ECO:0000313" key="14">
    <source>
        <dbReference type="EMBL" id="MFC5749365.1"/>
    </source>
</evidence>
<dbReference type="Pfam" id="PF00082">
    <property type="entry name" value="Peptidase_S8"/>
    <property type="match status" value="1"/>
</dbReference>
<evidence type="ECO:0000256" key="1">
    <source>
        <dbReference type="ARBA" id="ARBA00004162"/>
    </source>
</evidence>
<reference evidence="15" key="1">
    <citation type="journal article" date="2019" name="Int. J. Syst. Evol. Microbiol.">
        <title>The Global Catalogue of Microorganisms (GCM) 10K type strain sequencing project: providing services to taxonomists for standard genome sequencing and annotation.</title>
        <authorList>
            <consortium name="The Broad Institute Genomics Platform"/>
            <consortium name="The Broad Institute Genome Sequencing Center for Infectious Disease"/>
            <person name="Wu L."/>
            <person name="Ma J."/>
        </authorList>
    </citation>
    <scope>NUCLEOTIDE SEQUENCE [LARGE SCALE GENOMIC DNA]</scope>
    <source>
        <strain evidence="15">KCTC 42087</strain>
    </source>
</reference>
<evidence type="ECO:0000256" key="10">
    <source>
        <dbReference type="PROSITE-ProRule" id="PRU01240"/>
    </source>
</evidence>
<keyword evidence="4 10" id="KW-0645">Protease</keyword>
<keyword evidence="9 11" id="KW-0472">Membrane</keyword>
<dbReference type="PROSITE" id="PS00137">
    <property type="entry name" value="SUBTILASE_HIS"/>
    <property type="match status" value="1"/>
</dbReference>
<evidence type="ECO:0000256" key="8">
    <source>
        <dbReference type="ARBA" id="ARBA00022989"/>
    </source>
</evidence>
<evidence type="ECO:0000256" key="9">
    <source>
        <dbReference type="ARBA" id="ARBA00023136"/>
    </source>
</evidence>
<feature type="active site" description="Charge relay system" evidence="10">
    <location>
        <position position="98"/>
    </location>
</feature>
<keyword evidence="12" id="KW-0732">Signal</keyword>
<evidence type="ECO:0000256" key="12">
    <source>
        <dbReference type="SAM" id="SignalP"/>
    </source>
</evidence>
<keyword evidence="15" id="KW-1185">Reference proteome</keyword>
<comment type="subcellular location">
    <subcellularLocation>
        <location evidence="1">Cell membrane</location>
        <topology evidence="1">Single-pass membrane protein</topology>
    </subcellularLocation>
</comment>
<feature type="chain" id="PRO_5046635534" evidence="12">
    <location>
        <begin position="28"/>
        <end position="413"/>
    </location>
</feature>
<dbReference type="NCBIfam" id="TIGR03921">
    <property type="entry name" value="T7SS_mycosin"/>
    <property type="match status" value="1"/>
</dbReference>
<dbReference type="EMBL" id="JBHSON010000042">
    <property type="protein sequence ID" value="MFC5749365.1"/>
    <property type="molecule type" value="Genomic_DNA"/>
</dbReference>
<accession>A0ABW1A1G3</accession>
<dbReference type="GO" id="GO:0006508">
    <property type="term" value="P:proteolysis"/>
    <property type="evidence" value="ECO:0007669"/>
    <property type="project" value="UniProtKB-KW"/>
</dbReference>
<comment type="similarity">
    <text evidence="2 10">Belongs to the peptidase S8 family.</text>
</comment>
<dbReference type="RefSeq" id="WP_378285084.1">
    <property type="nucleotide sequence ID" value="NZ_JBHSON010000042.1"/>
</dbReference>